<dbReference type="Proteomes" id="UP000697297">
    <property type="component" value="Unassembled WGS sequence"/>
</dbReference>
<gene>
    <name evidence="2" type="ORF">KL946_001758</name>
</gene>
<sequence>MTSICLTSEDTLGSDSLLDLVQSVRGRSWPEASVYDDCTFSRRSTVAPALDDNSALTSPLYQDLQGVRPVPQEEDTLSEIGLLRQLSPVSCAERAVLAGPQHPRVHHADLYPAPDPGICRNVCAHQPGVHLLGRERGSASTERLNASGACCLDLRLVRAQHVLEADHHHQHVAARVRGPRAAGHVALPGRGAEPAQFATLAGKHADGHRVHAAAELRPGRQASRHLPRQVRPLDLVSGHLQHAAAAHAYPQNVSAAAHRRVRALAEIRRPQPQRAGLPRDADHHQERSRAEPDKHAQTARVPPVSDHSLHLQRESERRGCRATSRRMVSVAPGHPSVSAAEQLRALRVPVRPGARAVRVQRAHVVQNHQHARAHPSGVLAALWKTVLLLAGHPDPEKVLRPQPVHQLRLPHHRRGRGLPVCVPVPASGREPGNCAQRDERVALRVGGAIYELCKRVCRDRLPSGRAAADPRREQRRPRQGARERGGVRGGVFPLGRDTEAGRLHHRRLVLCVSVGPDAHDHRVQRNGGRHAPAAVRPRRGRSAAAPEKQIHENRDERQRHGLQVQHDAGGQKQVRTSNGMCWEKLMDSDFCIQCTYVAGQRAGSRHSSVRSGRELPLFTGQP</sequence>
<feature type="region of interest" description="Disordered" evidence="1">
    <location>
        <begin position="267"/>
        <end position="335"/>
    </location>
</feature>
<dbReference type="EMBL" id="JAHLUN010000004">
    <property type="protein sequence ID" value="KAG7766570.1"/>
    <property type="molecule type" value="Genomic_DNA"/>
</dbReference>
<accession>A0ABQ7RIY3</accession>
<evidence type="ECO:0000256" key="1">
    <source>
        <dbReference type="SAM" id="MobiDB-lite"/>
    </source>
</evidence>
<protein>
    <submittedName>
        <fullName evidence="2">Uncharacterized protein</fullName>
    </submittedName>
</protein>
<feature type="compositionally biased region" description="Basic and acidic residues" evidence="1">
    <location>
        <begin position="307"/>
        <end position="319"/>
    </location>
</feature>
<evidence type="ECO:0000313" key="3">
    <source>
        <dbReference type="Proteomes" id="UP000697297"/>
    </source>
</evidence>
<evidence type="ECO:0000313" key="2">
    <source>
        <dbReference type="EMBL" id="KAG7766570.1"/>
    </source>
</evidence>
<feature type="compositionally biased region" description="Basic and acidic residues" evidence="1">
    <location>
        <begin position="548"/>
        <end position="559"/>
    </location>
</feature>
<comment type="caution">
    <text evidence="2">The sequence shown here is derived from an EMBL/GenBank/DDBJ whole genome shotgun (WGS) entry which is preliminary data.</text>
</comment>
<feature type="region of interest" description="Disordered" evidence="1">
    <location>
        <begin position="602"/>
        <end position="622"/>
    </location>
</feature>
<keyword evidence="3" id="KW-1185">Reference proteome</keyword>
<feature type="region of interest" description="Disordered" evidence="1">
    <location>
        <begin position="519"/>
        <end position="574"/>
    </location>
</feature>
<reference evidence="2 3" key="1">
    <citation type="journal article" date="2021" name="G3 (Bethesda)">
        <title>Genomic diversity, chromosomal rearrangements, and interspecies hybridization in the ogataea polymorpha species complex.</title>
        <authorList>
            <person name="Hanson S.J."/>
            <person name="Cinneide E.O."/>
            <person name="Salzberg L.I."/>
            <person name="Wolfe K.H."/>
            <person name="McGowan J."/>
            <person name="Fitzpatrick D.A."/>
            <person name="Matlin K."/>
        </authorList>
    </citation>
    <scope>NUCLEOTIDE SEQUENCE [LARGE SCALE GENOMIC DNA]</scope>
    <source>
        <strain evidence="2">81-436-3</strain>
    </source>
</reference>
<name>A0ABQ7RIY3_9ASCO</name>
<feature type="compositionally biased region" description="Basic and acidic residues" evidence="1">
    <location>
        <begin position="277"/>
        <end position="296"/>
    </location>
</feature>
<proteinExistence type="predicted"/>
<feature type="region of interest" description="Disordered" evidence="1">
    <location>
        <begin position="464"/>
        <end position="498"/>
    </location>
</feature>
<organism evidence="2 3">
    <name type="scientific">Ogataea haglerorum</name>
    <dbReference type="NCBI Taxonomy" id="1937702"/>
    <lineage>
        <taxon>Eukaryota</taxon>
        <taxon>Fungi</taxon>
        <taxon>Dikarya</taxon>
        <taxon>Ascomycota</taxon>
        <taxon>Saccharomycotina</taxon>
        <taxon>Pichiomycetes</taxon>
        <taxon>Pichiales</taxon>
        <taxon>Pichiaceae</taxon>
        <taxon>Ogataea</taxon>
    </lineage>
</organism>